<comment type="cofactor">
    <cofactor evidence="1 7">
        <name>heme</name>
        <dbReference type="ChEBI" id="CHEBI:30413"/>
    </cofactor>
</comment>
<feature type="transmembrane region" description="Helical" evidence="9">
    <location>
        <begin position="15"/>
        <end position="37"/>
    </location>
</feature>
<keyword evidence="9" id="KW-0812">Transmembrane</keyword>
<dbReference type="GeneID" id="25299050"/>
<keyword evidence="3 7" id="KW-0479">Metal-binding</keyword>
<dbReference type="SUPFAM" id="SSF48264">
    <property type="entry name" value="Cytochrome P450"/>
    <property type="match status" value="1"/>
</dbReference>
<name>A0A0D2FD98_9EURO</name>
<sequence length="510" mass="57721">MKDVLGSNESLSAQALSYVKANFLLLVLLAIILRGLYKRYASPLRHIPGPFLASCSRLWKVWSTYSGHTELDHIALHKKYGPVVRTAPNEVSFGSTNAAKDIFTVGKGFHKTMFYSVFPPKHAPDIFTEVREWKHAQMKRYAATPYSLAQMQKRSEPIENMIKLLIEHLDKYAADEKKVCQLGNLLHYFAFDVLGEVAFSRQFGFLEREVDIEGSIKNIDDVQWYDGIVGHVPELDIFLRNNPIRPYLPFWKPSPTTMTKIAVEELGKRKQPDGSYDSTGIDLLAELLRAHDANPDKFSVNDVFSIAHGAVFAGSDSTASTMQSFFYLVLNSPRVYSTLQKEIDDAQKAGQLSTVVSYAEALKLEYFQACLKEAMRVRPAVGLGIYRKVPPEGAEIDGKFYAGGTEVAVNGWALHRDKTVFGDDVDEFRPERWFERDAKFMSSHLYQFGGGSHLCIGRNLALFEMNKVLVQILRAFDIKLVYPGRPLKYHSTFFVVQEGLDVYLERRSEA</sequence>
<reference evidence="10 11" key="1">
    <citation type="submission" date="2015-01" db="EMBL/GenBank/DDBJ databases">
        <title>The Genome Sequence of Rhinocladiella mackenzie CBS 650.93.</title>
        <authorList>
            <consortium name="The Broad Institute Genomics Platform"/>
            <person name="Cuomo C."/>
            <person name="de Hoog S."/>
            <person name="Gorbushina A."/>
            <person name="Stielow B."/>
            <person name="Teixiera M."/>
            <person name="Abouelleil A."/>
            <person name="Chapman S.B."/>
            <person name="Priest M."/>
            <person name="Young S.K."/>
            <person name="Wortman J."/>
            <person name="Nusbaum C."/>
            <person name="Birren B."/>
        </authorList>
    </citation>
    <scope>NUCLEOTIDE SEQUENCE [LARGE SCALE GENOMIC DNA]</scope>
    <source>
        <strain evidence="10 11">CBS 650.93</strain>
    </source>
</reference>
<dbReference type="CDD" id="cd11060">
    <property type="entry name" value="CYP57A1-like"/>
    <property type="match status" value="1"/>
</dbReference>
<dbReference type="PANTHER" id="PTHR24305">
    <property type="entry name" value="CYTOCHROME P450"/>
    <property type="match status" value="1"/>
</dbReference>
<evidence type="ECO:0008006" key="12">
    <source>
        <dbReference type="Google" id="ProtNLM"/>
    </source>
</evidence>
<keyword evidence="7 8" id="KW-0349">Heme</keyword>
<dbReference type="RefSeq" id="XP_013266942.1">
    <property type="nucleotide sequence ID" value="XM_013411488.1"/>
</dbReference>
<evidence type="ECO:0000256" key="3">
    <source>
        <dbReference type="ARBA" id="ARBA00022723"/>
    </source>
</evidence>
<dbReference type="PRINTS" id="PR00463">
    <property type="entry name" value="EP450I"/>
</dbReference>
<evidence type="ECO:0000256" key="5">
    <source>
        <dbReference type="ARBA" id="ARBA00023004"/>
    </source>
</evidence>
<organism evidence="10 11">
    <name type="scientific">Rhinocladiella mackenziei CBS 650.93</name>
    <dbReference type="NCBI Taxonomy" id="1442369"/>
    <lineage>
        <taxon>Eukaryota</taxon>
        <taxon>Fungi</taxon>
        <taxon>Dikarya</taxon>
        <taxon>Ascomycota</taxon>
        <taxon>Pezizomycotina</taxon>
        <taxon>Eurotiomycetes</taxon>
        <taxon>Chaetothyriomycetidae</taxon>
        <taxon>Chaetothyriales</taxon>
        <taxon>Herpotrichiellaceae</taxon>
        <taxon>Rhinocladiella</taxon>
    </lineage>
</organism>
<dbReference type="GO" id="GO:0020037">
    <property type="term" value="F:heme binding"/>
    <property type="evidence" value="ECO:0007669"/>
    <property type="project" value="InterPro"/>
</dbReference>
<dbReference type="InterPro" id="IPR036396">
    <property type="entry name" value="Cyt_P450_sf"/>
</dbReference>
<accession>A0A0D2FD98</accession>
<keyword evidence="5 7" id="KW-0408">Iron</keyword>
<dbReference type="VEuPathDB" id="FungiDB:Z518_10979"/>
<dbReference type="PROSITE" id="PS00086">
    <property type="entry name" value="CYTOCHROME_P450"/>
    <property type="match status" value="1"/>
</dbReference>
<dbReference type="PRINTS" id="PR00385">
    <property type="entry name" value="P450"/>
</dbReference>
<evidence type="ECO:0000256" key="8">
    <source>
        <dbReference type="RuleBase" id="RU000461"/>
    </source>
</evidence>
<dbReference type="InterPro" id="IPR050121">
    <property type="entry name" value="Cytochrome_P450_monoxygenase"/>
</dbReference>
<dbReference type="GO" id="GO:0004497">
    <property type="term" value="F:monooxygenase activity"/>
    <property type="evidence" value="ECO:0007669"/>
    <property type="project" value="UniProtKB-KW"/>
</dbReference>
<dbReference type="GO" id="GO:0016705">
    <property type="term" value="F:oxidoreductase activity, acting on paired donors, with incorporation or reduction of molecular oxygen"/>
    <property type="evidence" value="ECO:0007669"/>
    <property type="project" value="InterPro"/>
</dbReference>
<dbReference type="FunFam" id="1.10.630.10:FF:000050">
    <property type="entry name" value="Cytochrome P450 monooxygenase"/>
    <property type="match status" value="1"/>
</dbReference>
<evidence type="ECO:0000313" key="10">
    <source>
        <dbReference type="EMBL" id="KIX00052.1"/>
    </source>
</evidence>
<dbReference type="AlphaFoldDB" id="A0A0D2FD98"/>
<dbReference type="InterPro" id="IPR002401">
    <property type="entry name" value="Cyt_P450_E_grp-I"/>
</dbReference>
<dbReference type="Gene3D" id="1.10.630.10">
    <property type="entry name" value="Cytochrome P450"/>
    <property type="match status" value="1"/>
</dbReference>
<evidence type="ECO:0000313" key="11">
    <source>
        <dbReference type="Proteomes" id="UP000053617"/>
    </source>
</evidence>
<dbReference type="PANTHER" id="PTHR24305:SF232">
    <property type="entry name" value="P450, PUTATIVE (EUROFUNG)-RELATED"/>
    <property type="match status" value="1"/>
</dbReference>
<dbReference type="Pfam" id="PF00067">
    <property type="entry name" value="p450"/>
    <property type="match status" value="1"/>
</dbReference>
<keyword evidence="9" id="KW-1133">Transmembrane helix</keyword>
<proteinExistence type="inferred from homology"/>
<dbReference type="OrthoDB" id="3934656at2759"/>
<evidence type="ECO:0000256" key="9">
    <source>
        <dbReference type="SAM" id="Phobius"/>
    </source>
</evidence>
<keyword evidence="9" id="KW-0472">Membrane</keyword>
<evidence type="ECO:0000256" key="2">
    <source>
        <dbReference type="ARBA" id="ARBA00010617"/>
    </source>
</evidence>
<dbReference type="InterPro" id="IPR001128">
    <property type="entry name" value="Cyt_P450"/>
</dbReference>
<dbReference type="EMBL" id="KN847484">
    <property type="protein sequence ID" value="KIX00052.1"/>
    <property type="molecule type" value="Genomic_DNA"/>
</dbReference>
<feature type="binding site" description="axial binding residue" evidence="7">
    <location>
        <position position="455"/>
    </location>
    <ligand>
        <name>heme</name>
        <dbReference type="ChEBI" id="CHEBI:30413"/>
    </ligand>
    <ligandPart>
        <name>Fe</name>
        <dbReference type="ChEBI" id="CHEBI:18248"/>
    </ligandPart>
</feature>
<keyword evidence="4 8" id="KW-0560">Oxidoreductase</keyword>
<keyword evidence="6 8" id="KW-0503">Monooxygenase</keyword>
<keyword evidence="11" id="KW-1185">Reference proteome</keyword>
<dbReference type="STRING" id="1442369.A0A0D2FD98"/>
<evidence type="ECO:0000256" key="6">
    <source>
        <dbReference type="ARBA" id="ARBA00023033"/>
    </source>
</evidence>
<dbReference type="InterPro" id="IPR017972">
    <property type="entry name" value="Cyt_P450_CS"/>
</dbReference>
<comment type="similarity">
    <text evidence="2 8">Belongs to the cytochrome P450 family.</text>
</comment>
<dbReference type="Proteomes" id="UP000053617">
    <property type="component" value="Unassembled WGS sequence"/>
</dbReference>
<protein>
    <recommendedName>
        <fullName evidence="12">Cytochrome P450 monooxygenase</fullName>
    </recommendedName>
</protein>
<evidence type="ECO:0000256" key="1">
    <source>
        <dbReference type="ARBA" id="ARBA00001971"/>
    </source>
</evidence>
<dbReference type="GO" id="GO:0005506">
    <property type="term" value="F:iron ion binding"/>
    <property type="evidence" value="ECO:0007669"/>
    <property type="project" value="InterPro"/>
</dbReference>
<evidence type="ECO:0000256" key="7">
    <source>
        <dbReference type="PIRSR" id="PIRSR602401-1"/>
    </source>
</evidence>
<gene>
    <name evidence="10" type="ORF">Z518_10979</name>
</gene>
<evidence type="ECO:0000256" key="4">
    <source>
        <dbReference type="ARBA" id="ARBA00023002"/>
    </source>
</evidence>
<dbReference type="HOGENOM" id="CLU_001570_14_0_1"/>